<keyword evidence="2" id="KW-0732">Signal</keyword>
<protein>
    <recommendedName>
        <fullName evidence="4">1,3-beta-glucanosyltransferase</fullName>
        <ecNumber evidence="4">2.4.1.-</ecNumber>
    </recommendedName>
</protein>
<comment type="similarity">
    <text evidence="4">Belongs to the glycosyl hydrolase 72 family.</text>
</comment>
<sequence>MGSSMVSGLRDGTILITVHAMSQSFSGGLVYEYSQESNNYGLVQLNTNGTATLRIDYENLRIRYTKLEMKKVQTVKHSQTSVRSPPCKSGLIENSKSNSFLDTFDLPSRPLKVQDMIDHGLEGSRTGQLVDVFSITTPQTVYDHTGKELPGIRLKVLASSGSNAPGENTSGSSSFSSSSPHSARSNRGGSGSGSSNGKSSAISVSLSVSFVGLATVVLFC</sequence>
<evidence type="ECO:0000256" key="2">
    <source>
        <dbReference type="ARBA" id="ARBA00022729"/>
    </source>
</evidence>
<organism evidence="6 7">
    <name type="scientific">Aspergillus chevalieri</name>
    <name type="common">Eurotium chevalieri</name>
    <dbReference type="NCBI Taxonomy" id="182096"/>
    <lineage>
        <taxon>Eukaryota</taxon>
        <taxon>Fungi</taxon>
        <taxon>Dikarya</taxon>
        <taxon>Ascomycota</taxon>
        <taxon>Pezizomycotina</taxon>
        <taxon>Eurotiomycetes</taxon>
        <taxon>Eurotiomycetidae</taxon>
        <taxon>Eurotiales</taxon>
        <taxon>Aspergillaceae</taxon>
        <taxon>Aspergillus</taxon>
        <taxon>Aspergillus subgen. Aspergillus</taxon>
    </lineage>
</organism>
<dbReference type="GO" id="GO:0071970">
    <property type="term" value="P:fungal-type cell wall (1-&gt;3)-beta-D-glucan biosynthetic process"/>
    <property type="evidence" value="ECO:0007669"/>
    <property type="project" value="TreeGrafter"/>
</dbReference>
<keyword evidence="3" id="KW-0325">Glycoprotein</keyword>
<feature type="compositionally biased region" description="Polar residues" evidence="5">
    <location>
        <begin position="160"/>
        <end position="169"/>
    </location>
</feature>
<dbReference type="RefSeq" id="XP_043136987.1">
    <property type="nucleotide sequence ID" value="XM_043279293.1"/>
</dbReference>
<dbReference type="PANTHER" id="PTHR31468:SF4">
    <property type="entry name" value="1,3-BETA-GLUCANOSYLTRANSFERASE GAS3-RELATED"/>
    <property type="match status" value="1"/>
</dbReference>
<evidence type="ECO:0000256" key="1">
    <source>
        <dbReference type="ARBA" id="ARBA00022679"/>
    </source>
</evidence>
<dbReference type="EC" id="2.4.1.-" evidence="4"/>
<dbReference type="GO" id="GO:0098552">
    <property type="term" value="C:side of membrane"/>
    <property type="evidence" value="ECO:0007669"/>
    <property type="project" value="UniProtKB-KW"/>
</dbReference>
<dbReference type="AlphaFoldDB" id="A0A7R7VPL6"/>
<dbReference type="GO" id="GO:0042124">
    <property type="term" value="F:1,3-beta-glucanosyltransferase activity"/>
    <property type="evidence" value="ECO:0007669"/>
    <property type="project" value="TreeGrafter"/>
</dbReference>
<dbReference type="GeneID" id="66982823"/>
<keyword evidence="7" id="KW-1185">Reference proteome</keyword>
<evidence type="ECO:0000256" key="3">
    <source>
        <dbReference type="ARBA" id="ARBA00023180"/>
    </source>
</evidence>
<dbReference type="GO" id="GO:0005886">
    <property type="term" value="C:plasma membrane"/>
    <property type="evidence" value="ECO:0007669"/>
    <property type="project" value="UniProtKB-SubCell"/>
</dbReference>
<gene>
    <name evidence="6" type="ORF">ACHE_41029S</name>
</gene>
<comment type="function">
    <text evidence="4">Splits internally a 1,3-beta-glucan molecule and transfers the newly generated reducing end (the donor) to the non-reducing end of another 1,3-beta-glucan molecule (the acceptor) forming a 1,3-beta linkage, resulting in the elongation of 1,3-beta-glucan chains in the cell wall.</text>
</comment>
<dbReference type="KEGG" id="ache:ACHE_41029S"/>
<dbReference type="PANTHER" id="PTHR31468">
    <property type="entry name" value="1,3-BETA-GLUCANOSYLTRANSFERASE GAS1"/>
    <property type="match status" value="1"/>
</dbReference>
<evidence type="ECO:0000313" key="6">
    <source>
        <dbReference type="EMBL" id="BCR88465.1"/>
    </source>
</evidence>
<evidence type="ECO:0000313" key="7">
    <source>
        <dbReference type="Proteomes" id="UP000637239"/>
    </source>
</evidence>
<keyword evidence="4" id="KW-0472">Membrane</keyword>
<name>A0A7R7VPL6_ASPCH</name>
<dbReference type="EMBL" id="AP024419">
    <property type="protein sequence ID" value="BCR88465.1"/>
    <property type="molecule type" value="Genomic_DNA"/>
</dbReference>
<accession>A0A7R7VPL6</accession>
<comment type="subcellular location">
    <subcellularLocation>
        <location evidence="4">Cell membrane</location>
        <topology evidence="4">Lipid-anchor</topology>
        <topology evidence="4">GPI-anchor</topology>
    </subcellularLocation>
</comment>
<reference evidence="6" key="1">
    <citation type="submission" date="2021-01" db="EMBL/GenBank/DDBJ databases">
        <authorList>
            <consortium name="Aspergillus chevalieri M1 genome sequencing consortium"/>
            <person name="Kazuki M."/>
            <person name="Futagami T."/>
        </authorList>
    </citation>
    <scope>NUCLEOTIDE SEQUENCE</scope>
    <source>
        <strain evidence="6">M1</strain>
    </source>
</reference>
<dbReference type="GO" id="GO:0031505">
    <property type="term" value="P:fungal-type cell wall organization"/>
    <property type="evidence" value="ECO:0007669"/>
    <property type="project" value="TreeGrafter"/>
</dbReference>
<evidence type="ECO:0000256" key="4">
    <source>
        <dbReference type="RuleBase" id="RU361209"/>
    </source>
</evidence>
<dbReference type="Gene3D" id="3.20.20.80">
    <property type="entry name" value="Glycosidases"/>
    <property type="match status" value="1"/>
</dbReference>
<proteinExistence type="inferred from homology"/>
<dbReference type="Proteomes" id="UP000637239">
    <property type="component" value="Chromosome 4"/>
</dbReference>
<evidence type="ECO:0000256" key="5">
    <source>
        <dbReference type="SAM" id="MobiDB-lite"/>
    </source>
</evidence>
<dbReference type="InterPro" id="IPR004886">
    <property type="entry name" value="Glucanosyltransferase"/>
</dbReference>
<feature type="region of interest" description="Disordered" evidence="5">
    <location>
        <begin position="160"/>
        <end position="197"/>
    </location>
</feature>
<keyword evidence="4" id="KW-0336">GPI-anchor</keyword>
<keyword evidence="1 4" id="KW-0808">Transferase</keyword>
<dbReference type="Pfam" id="PF03198">
    <property type="entry name" value="Glyco_hydro_72"/>
    <property type="match status" value="1"/>
</dbReference>
<feature type="compositionally biased region" description="Low complexity" evidence="5">
    <location>
        <begin position="170"/>
        <end position="187"/>
    </location>
</feature>
<reference evidence="6" key="2">
    <citation type="submission" date="2021-02" db="EMBL/GenBank/DDBJ databases">
        <title>Aspergillus chevalieri M1 genome sequence.</title>
        <authorList>
            <person name="Kadooka C."/>
            <person name="Mori K."/>
            <person name="Futagami T."/>
        </authorList>
    </citation>
    <scope>NUCLEOTIDE SEQUENCE</scope>
    <source>
        <strain evidence="6">M1</strain>
    </source>
</reference>
<keyword evidence="4" id="KW-0449">Lipoprotein</keyword>